<keyword evidence="4" id="KW-0012">Acyltransferase</keyword>
<dbReference type="AlphaFoldDB" id="A0AAF0DMA6"/>
<dbReference type="SMART" id="SM00212">
    <property type="entry name" value="UBCc"/>
    <property type="match status" value="1"/>
</dbReference>
<evidence type="ECO:0000256" key="1">
    <source>
        <dbReference type="ARBA" id="ARBA00022786"/>
    </source>
</evidence>
<keyword evidence="4" id="KW-0808">Transferase</keyword>
<organism evidence="4 5">
    <name type="scientific">Emydomyces testavorans</name>
    <dbReference type="NCBI Taxonomy" id="2070801"/>
    <lineage>
        <taxon>Eukaryota</taxon>
        <taxon>Fungi</taxon>
        <taxon>Dikarya</taxon>
        <taxon>Ascomycota</taxon>
        <taxon>Pezizomycotina</taxon>
        <taxon>Eurotiomycetes</taxon>
        <taxon>Eurotiomycetidae</taxon>
        <taxon>Onygenales</taxon>
        <taxon>Nannizziopsiaceae</taxon>
        <taxon>Emydomyces</taxon>
    </lineage>
</organism>
<dbReference type="InterPro" id="IPR016135">
    <property type="entry name" value="UBQ-conjugating_enzyme/RWD"/>
</dbReference>
<reference evidence="4" key="1">
    <citation type="submission" date="2023-03" db="EMBL/GenBank/DDBJ databases">
        <title>Emydomyces testavorans Genome Sequence.</title>
        <authorList>
            <person name="Hoyer L."/>
        </authorList>
    </citation>
    <scope>NUCLEOTIDE SEQUENCE</scope>
    <source>
        <strain evidence="4">16-2883</strain>
    </source>
</reference>
<dbReference type="SUPFAM" id="SSF54495">
    <property type="entry name" value="UBC-like"/>
    <property type="match status" value="1"/>
</dbReference>
<keyword evidence="5" id="KW-1185">Reference proteome</keyword>
<dbReference type="EC" id="2.3.2.23" evidence="4"/>
<dbReference type="PROSITE" id="PS50127">
    <property type="entry name" value="UBC_2"/>
    <property type="match status" value="1"/>
</dbReference>
<gene>
    <name evidence="4" type="ORF">PRK78_006722</name>
</gene>
<dbReference type="CDD" id="cd23799">
    <property type="entry name" value="UBCc_UBE2J"/>
    <property type="match status" value="1"/>
</dbReference>
<evidence type="ECO:0000256" key="2">
    <source>
        <dbReference type="SAM" id="MobiDB-lite"/>
    </source>
</evidence>
<evidence type="ECO:0000313" key="5">
    <source>
        <dbReference type="Proteomes" id="UP001219355"/>
    </source>
</evidence>
<accession>A0AAF0DMA6</accession>
<sequence>MAVPGPTLRRLMKEAQELSASSPSPSPYFHAHPISDSNLFDWHFTLAGPPAPSPYAHGIYHGRIILSPQYPLRPPSFRFLTPSGRFEVNREICLSISGHHDETWQPAWGIRTALIALRSFMDGEVRGQVGGMEAREELRREWARRSREWRCEVCPGRRTNEEVLREWWEVCRGKGVAVEEGEDRAVRMEEVPEGLRVRYRDELGREEGDGKGEKLASESQAEQRCEKEERNTNGSIAGRAAAISTATRAPRPTPTTSTSDRSMNLRQRSTRTQTQTASTAPANASTSTQTAHDPWLDRAIVGVLVALVLMVLKKILYSSSDER</sequence>
<dbReference type="PANTHER" id="PTHR24067">
    <property type="entry name" value="UBIQUITIN-CONJUGATING ENZYME E2"/>
    <property type="match status" value="1"/>
</dbReference>
<dbReference type="GO" id="GO:0061631">
    <property type="term" value="F:ubiquitin conjugating enzyme activity"/>
    <property type="evidence" value="ECO:0007669"/>
    <property type="project" value="UniProtKB-EC"/>
</dbReference>
<feature type="region of interest" description="Disordered" evidence="2">
    <location>
        <begin position="201"/>
        <end position="290"/>
    </location>
</feature>
<feature type="compositionally biased region" description="Low complexity" evidence="2">
    <location>
        <begin position="234"/>
        <end position="259"/>
    </location>
</feature>
<dbReference type="InterPro" id="IPR000608">
    <property type="entry name" value="UBC"/>
</dbReference>
<dbReference type="EMBL" id="CP120630">
    <property type="protein sequence ID" value="WEW61232.1"/>
    <property type="molecule type" value="Genomic_DNA"/>
</dbReference>
<evidence type="ECO:0000259" key="3">
    <source>
        <dbReference type="PROSITE" id="PS50127"/>
    </source>
</evidence>
<dbReference type="InterPro" id="IPR050113">
    <property type="entry name" value="Ub_conjugating_enzyme"/>
</dbReference>
<proteinExistence type="predicted"/>
<feature type="compositionally biased region" description="Low complexity" evidence="2">
    <location>
        <begin position="266"/>
        <end position="290"/>
    </location>
</feature>
<feature type="compositionally biased region" description="Basic and acidic residues" evidence="2">
    <location>
        <begin position="201"/>
        <end position="231"/>
    </location>
</feature>
<dbReference type="Pfam" id="PF00179">
    <property type="entry name" value="UQ_con"/>
    <property type="match status" value="1"/>
</dbReference>
<feature type="domain" description="UBC core" evidence="3">
    <location>
        <begin position="6"/>
        <end position="158"/>
    </location>
</feature>
<protein>
    <submittedName>
        <fullName evidence="4">Ubiquitin-conjugating enzyme E2</fullName>
        <ecNumber evidence="4">2.3.2.23</ecNumber>
    </submittedName>
</protein>
<dbReference type="Gene3D" id="3.10.110.10">
    <property type="entry name" value="Ubiquitin Conjugating Enzyme"/>
    <property type="match status" value="1"/>
</dbReference>
<evidence type="ECO:0000313" key="4">
    <source>
        <dbReference type="EMBL" id="WEW61232.1"/>
    </source>
</evidence>
<keyword evidence="1" id="KW-0833">Ubl conjugation pathway</keyword>
<dbReference type="Proteomes" id="UP001219355">
    <property type="component" value="Chromosome 4"/>
</dbReference>
<dbReference type="FunFam" id="3.10.110.10:FF:000093">
    <property type="entry name" value="Ubiquitin conjugating enzyme (UbcF), putative"/>
    <property type="match status" value="1"/>
</dbReference>
<name>A0AAF0DMA6_9EURO</name>